<name>A0A5J6WM10_MORMI</name>
<dbReference type="Pfam" id="PF03466">
    <property type="entry name" value="LysR_substrate"/>
    <property type="match status" value="1"/>
</dbReference>
<dbReference type="Gene3D" id="1.10.10.10">
    <property type="entry name" value="Winged helix-like DNA-binding domain superfamily/Winged helix DNA-binding domain"/>
    <property type="match status" value="1"/>
</dbReference>
<reference evidence="6 7" key="1">
    <citation type="submission" date="2019-09" db="EMBL/GenBank/DDBJ databases">
        <title>Hybrid Assembly of the complete Genome of the Deep-Sea Bacterium Moritella marina from long Nanopore and Illumina reads.</title>
        <authorList>
            <person name="Magin S."/>
            <person name="Georgoulis A."/>
            <person name="Papadimitriou K."/>
            <person name="Iliakis G."/>
            <person name="Vorgias C.E."/>
        </authorList>
    </citation>
    <scope>NUCLEOTIDE SEQUENCE [LARGE SCALE GENOMIC DNA]</scope>
    <source>
        <strain evidence="6 7">MP-1</strain>
    </source>
</reference>
<keyword evidence="2" id="KW-0805">Transcription regulation</keyword>
<keyword evidence="7" id="KW-1185">Reference proteome</keyword>
<comment type="similarity">
    <text evidence="1">Belongs to the LysR transcriptional regulatory family.</text>
</comment>
<dbReference type="GO" id="GO:0003700">
    <property type="term" value="F:DNA-binding transcription factor activity"/>
    <property type="evidence" value="ECO:0007669"/>
    <property type="project" value="InterPro"/>
</dbReference>
<proteinExistence type="inferred from homology"/>
<evidence type="ECO:0000256" key="3">
    <source>
        <dbReference type="ARBA" id="ARBA00023125"/>
    </source>
</evidence>
<dbReference type="EMBL" id="CP044399">
    <property type="protein sequence ID" value="QFI38080.1"/>
    <property type="molecule type" value="Genomic_DNA"/>
</dbReference>
<evidence type="ECO:0000259" key="5">
    <source>
        <dbReference type="PROSITE" id="PS50931"/>
    </source>
</evidence>
<dbReference type="InterPro" id="IPR000847">
    <property type="entry name" value="LysR_HTH_N"/>
</dbReference>
<dbReference type="SUPFAM" id="SSF53850">
    <property type="entry name" value="Periplasmic binding protein-like II"/>
    <property type="match status" value="1"/>
</dbReference>
<dbReference type="KEGG" id="mmaa:FR932_09565"/>
<gene>
    <name evidence="6" type="ORF">FR932_09565</name>
</gene>
<evidence type="ECO:0000313" key="7">
    <source>
        <dbReference type="Proteomes" id="UP000327424"/>
    </source>
</evidence>
<dbReference type="RefSeq" id="WP_019443216.1">
    <property type="nucleotide sequence ID" value="NZ_ALOE01000046.1"/>
</dbReference>
<protein>
    <submittedName>
        <fullName evidence="6">LysR family transcriptional regulator</fullName>
    </submittedName>
</protein>
<dbReference type="Proteomes" id="UP000327424">
    <property type="component" value="Chromosome"/>
</dbReference>
<evidence type="ECO:0000256" key="2">
    <source>
        <dbReference type="ARBA" id="ARBA00023015"/>
    </source>
</evidence>
<sequence>MYKSPITIEALQVLDTIDRRGSFAAAAEQLKKVPSALSYIVQKLEEQMAVTLFVRQGRRSVLTPAGRHLLEEGRKVLGTVSKLTEQTQTISHGWEPKINITFDSIFDMQLLLAPLAQFLQEHPNIEIDLNEEVMNGSWEALIEDRTDLLIAAPEPVPNQQGISVIALDNPKQVFVVPKGHELASFQSPVNKSEIDNYRTVIVHDSAKNAIPWSSNIIEQSRHFYVSAVEHKIQAIVAGIGVGYLPKSRIQSQLASGALVEVELNEAEKISGIYLAWKTVNKGKGLKRLKEIMQQHLDSASSTL</sequence>
<evidence type="ECO:0000313" key="6">
    <source>
        <dbReference type="EMBL" id="QFI38080.1"/>
    </source>
</evidence>
<dbReference type="PROSITE" id="PS50931">
    <property type="entry name" value="HTH_LYSR"/>
    <property type="match status" value="1"/>
</dbReference>
<dbReference type="Pfam" id="PF00126">
    <property type="entry name" value="HTH_1"/>
    <property type="match status" value="1"/>
</dbReference>
<evidence type="ECO:0000256" key="1">
    <source>
        <dbReference type="ARBA" id="ARBA00009437"/>
    </source>
</evidence>
<dbReference type="AlphaFoldDB" id="A0A5J6WM10"/>
<keyword evidence="3" id="KW-0238">DNA-binding</keyword>
<accession>A0A5J6WM10</accession>
<dbReference type="InterPro" id="IPR036388">
    <property type="entry name" value="WH-like_DNA-bd_sf"/>
</dbReference>
<evidence type="ECO:0000256" key="4">
    <source>
        <dbReference type="ARBA" id="ARBA00023163"/>
    </source>
</evidence>
<feature type="domain" description="HTH lysR-type" evidence="5">
    <location>
        <begin position="6"/>
        <end position="63"/>
    </location>
</feature>
<dbReference type="Gene3D" id="3.40.190.290">
    <property type="match status" value="1"/>
</dbReference>
<dbReference type="InterPro" id="IPR005119">
    <property type="entry name" value="LysR_subst-bd"/>
</dbReference>
<dbReference type="InterPro" id="IPR036390">
    <property type="entry name" value="WH_DNA-bd_sf"/>
</dbReference>
<organism evidence="6 7">
    <name type="scientific">Moritella marina ATCC 15381</name>
    <dbReference type="NCBI Taxonomy" id="1202962"/>
    <lineage>
        <taxon>Bacteria</taxon>
        <taxon>Pseudomonadati</taxon>
        <taxon>Pseudomonadota</taxon>
        <taxon>Gammaproteobacteria</taxon>
        <taxon>Alteromonadales</taxon>
        <taxon>Moritellaceae</taxon>
        <taxon>Moritella</taxon>
    </lineage>
</organism>
<dbReference type="SUPFAM" id="SSF46785">
    <property type="entry name" value="Winged helix' DNA-binding domain"/>
    <property type="match status" value="1"/>
</dbReference>
<dbReference type="PANTHER" id="PTHR30126:SF4">
    <property type="entry name" value="LYSR FAMILY TRANSCRIPTIONAL REGULATOR"/>
    <property type="match status" value="1"/>
</dbReference>
<keyword evidence="4" id="KW-0804">Transcription</keyword>
<dbReference type="OrthoDB" id="5293066at2"/>
<dbReference type="PANTHER" id="PTHR30126">
    <property type="entry name" value="HTH-TYPE TRANSCRIPTIONAL REGULATOR"/>
    <property type="match status" value="1"/>
</dbReference>
<dbReference type="GO" id="GO:0000976">
    <property type="term" value="F:transcription cis-regulatory region binding"/>
    <property type="evidence" value="ECO:0007669"/>
    <property type="project" value="TreeGrafter"/>
</dbReference>